<dbReference type="Proteomes" id="UP000184536">
    <property type="component" value="Unassembled WGS sequence"/>
</dbReference>
<evidence type="ECO:0000256" key="4">
    <source>
        <dbReference type="ARBA" id="ARBA00022989"/>
    </source>
</evidence>
<dbReference type="Pfam" id="PF02743">
    <property type="entry name" value="dCache_1"/>
    <property type="match status" value="1"/>
</dbReference>
<gene>
    <name evidence="9" type="ORF">SAMN02745975_03587</name>
</gene>
<dbReference type="InterPro" id="IPR033479">
    <property type="entry name" value="dCache_1"/>
</dbReference>
<keyword evidence="10" id="KW-1185">Reference proteome</keyword>
<evidence type="ECO:0000256" key="3">
    <source>
        <dbReference type="ARBA" id="ARBA00022692"/>
    </source>
</evidence>
<dbReference type="AlphaFoldDB" id="A0A1M6PI00"/>
<proteinExistence type="predicted"/>
<evidence type="ECO:0000313" key="9">
    <source>
        <dbReference type="EMBL" id="SHK07571.1"/>
    </source>
</evidence>
<dbReference type="NCBIfam" id="TIGR00254">
    <property type="entry name" value="GGDEF"/>
    <property type="match status" value="1"/>
</dbReference>
<dbReference type="EMBL" id="FQZV01000070">
    <property type="protein sequence ID" value="SHK07571.1"/>
    <property type="molecule type" value="Genomic_DNA"/>
</dbReference>
<dbReference type="InterPro" id="IPR003607">
    <property type="entry name" value="HD/PDEase_dom"/>
</dbReference>
<dbReference type="SMART" id="SM00267">
    <property type="entry name" value="GGDEF"/>
    <property type="match status" value="1"/>
</dbReference>
<dbReference type="RefSeq" id="WP_190014708.1">
    <property type="nucleotide sequence ID" value="NZ_FQZV01000070.1"/>
</dbReference>
<sequence>MRIKFKTAMIVLLLLFSLGPVSILGYLTYQNSKQILLNEISSSILKTMDNAKDYFIDSYIGEVENALYLLSKDKSLKEVLTNPTVIEKPLQLWDAYREMEANIWYIYMGTEDRNIYVSPEWTPPEGYDPRVRPWYQAALKHPGRIVWSEPYLEYISHKIVVTVSTTIENEEGLVGVLAIDTASDRLSDIINSIKFGDEGYAILIDHEGNVIAHKDSSFLGKTIKNDPWFASVRKDAAGIFTTRMTGKDTFVAYTTVSETGWKLVSFIPNSSLETEIKPIWDRTANILVFTFLFSIFICMLISDWFSARIQNLLFLMEEVENENFRARYDERVTVNEFIMIRDKFNKMVSTIENLINERNRAESQLKYMSLHDALTDTYNRHYFETALRRIEEQQLESVGIIVCDIDGLKLINDTLGHHVGDQMLIEAVKIIKHCIPPNAVLSRIGGDEFAVIVYDATEDSLKNIAGEIRSLSETVTVADNKITLSISIGYDMRKESFMSIDEVFKQADNNMYKEKLHQSQSNRSAIVKTLMQALEERDYITEGHVDRVQNLIEALGGKVGLDAKVISELRLFAQFHDIGKVGIPDRILFKPGKLTSEEMNEMKRHSEIGYRIALSSPDFHHIADWILKHHEWWNGEGYPIGLKNEEIPLACRILSIVDAYDAMTSDRPYRKAMSHDEAVDELKRESGIKFDPDLLEKFLELIAYK</sequence>
<keyword evidence="4 6" id="KW-1133">Transmembrane helix</keyword>
<dbReference type="PANTHER" id="PTHR43155:SF2">
    <property type="entry name" value="CYCLIC DI-GMP PHOSPHODIESTERASE PA4108"/>
    <property type="match status" value="1"/>
</dbReference>
<protein>
    <submittedName>
        <fullName evidence="9">Diguanylate cyclase (GGDEF) domain-containing protein</fullName>
    </submittedName>
</protein>
<feature type="transmembrane region" description="Helical" evidence="6">
    <location>
        <begin position="286"/>
        <end position="306"/>
    </location>
</feature>
<dbReference type="InterPro" id="IPR029787">
    <property type="entry name" value="Nucleotide_cyclase"/>
</dbReference>
<dbReference type="InterPro" id="IPR037522">
    <property type="entry name" value="HD_GYP_dom"/>
</dbReference>
<dbReference type="CDD" id="cd12912">
    <property type="entry name" value="PDC2_MCP_like"/>
    <property type="match status" value="1"/>
</dbReference>
<keyword evidence="3 6" id="KW-0812">Transmembrane</keyword>
<evidence type="ECO:0000259" key="8">
    <source>
        <dbReference type="PROSITE" id="PS51832"/>
    </source>
</evidence>
<keyword evidence="5 6" id="KW-0472">Membrane</keyword>
<dbReference type="PROSITE" id="PS51832">
    <property type="entry name" value="HD_GYP"/>
    <property type="match status" value="1"/>
</dbReference>
<evidence type="ECO:0000259" key="7">
    <source>
        <dbReference type="PROSITE" id="PS50887"/>
    </source>
</evidence>
<dbReference type="InterPro" id="IPR029151">
    <property type="entry name" value="Sensor-like_sf"/>
</dbReference>
<dbReference type="STRING" id="1121919.SAMN02745975_03587"/>
<dbReference type="PROSITE" id="PS50887">
    <property type="entry name" value="GGDEF"/>
    <property type="match status" value="1"/>
</dbReference>
<dbReference type="SMART" id="SM00471">
    <property type="entry name" value="HDc"/>
    <property type="match status" value="1"/>
</dbReference>
<dbReference type="CDD" id="cd01949">
    <property type="entry name" value="GGDEF"/>
    <property type="match status" value="1"/>
</dbReference>
<evidence type="ECO:0000256" key="1">
    <source>
        <dbReference type="ARBA" id="ARBA00004651"/>
    </source>
</evidence>
<keyword evidence="2" id="KW-1003">Cell membrane</keyword>
<dbReference type="Gene3D" id="3.30.70.270">
    <property type="match status" value="1"/>
</dbReference>
<name>A0A1M6PI00_9FIRM</name>
<evidence type="ECO:0000256" key="5">
    <source>
        <dbReference type="ARBA" id="ARBA00023136"/>
    </source>
</evidence>
<dbReference type="Gene3D" id="6.10.340.10">
    <property type="match status" value="1"/>
</dbReference>
<evidence type="ECO:0000256" key="6">
    <source>
        <dbReference type="SAM" id="Phobius"/>
    </source>
</evidence>
<reference evidence="10" key="1">
    <citation type="submission" date="2016-11" db="EMBL/GenBank/DDBJ databases">
        <authorList>
            <person name="Varghese N."/>
            <person name="Submissions S."/>
        </authorList>
    </citation>
    <scope>NUCLEOTIDE SEQUENCE [LARGE SCALE GENOMIC DNA]</scope>
    <source>
        <strain evidence="10">DSM 17957</strain>
    </source>
</reference>
<dbReference type="GO" id="GO:0005886">
    <property type="term" value="C:plasma membrane"/>
    <property type="evidence" value="ECO:0007669"/>
    <property type="project" value="UniProtKB-SubCell"/>
</dbReference>
<dbReference type="Pfam" id="PF00990">
    <property type="entry name" value="GGDEF"/>
    <property type="match status" value="1"/>
</dbReference>
<comment type="subcellular location">
    <subcellularLocation>
        <location evidence="1">Cell membrane</location>
        <topology evidence="1">Multi-pass membrane protein</topology>
    </subcellularLocation>
</comment>
<dbReference type="PANTHER" id="PTHR43155">
    <property type="entry name" value="CYCLIC DI-GMP PHOSPHODIESTERASE PA4108-RELATED"/>
    <property type="match status" value="1"/>
</dbReference>
<evidence type="ECO:0000256" key="2">
    <source>
        <dbReference type="ARBA" id="ARBA00022475"/>
    </source>
</evidence>
<dbReference type="SUPFAM" id="SSF103190">
    <property type="entry name" value="Sensory domain-like"/>
    <property type="match status" value="1"/>
</dbReference>
<dbReference type="Gene3D" id="1.10.3210.10">
    <property type="entry name" value="Hypothetical protein af1432"/>
    <property type="match status" value="1"/>
</dbReference>
<dbReference type="SUPFAM" id="SSF55073">
    <property type="entry name" value="Nucleotide cyclase"/>
    <property type="match status" value="1"/>
</dbReference>
<accession>A0A1M6PI00</accession>
<dbReference type="CDD" id="cd00077">
    <property type="entry name" value="HDc"/>
    <property type="match status" value="1"/>
</dbReference>
<feature type="domain" description="GGDEF" evidence="7">
    <location>
        <begin position="396"/>
        <end position="529"/>
    </location>
</feature>
<dbReference type="Pfam" id="PF13487">
    <property type="entry name" value="HD_5"/>
    <property type="match status" value="1"/>
</dbReference>
<evidence type="ECO:0000313" key="10">
    <source>
        <dbReference type="Proteomes" id="UP000184536"/>
    </source>
</evidence>
<feature type="domain" description="HD-GYP" evidence="8">
    <location>
        <begin position="519"/>
        <end position="705"/>
    </location>
</feature>
<dbReference type="InterPro" id="IPR000160">
    <property type="entry name" value="GGDEF_dom"/>
</dbReference>
<dbReference type="InterPro" id="IPR043128">
    <property type="entry name" value="Rev_trsase/Diguanyl_cyclase"/>
</dbReference>
<dbReference type="SUPFAM" id="SSF109604">
    <property type="entry name" value="HD-domain/PDEase-like"/>
    <property type="match status" value="1"/>
</dbReference>
<dbReference type="Gene3D" id="3.30.450.20">
    <property type="entry name" value="PAS domain"/>
    <property type="match status" value="1"/>
</dbReference>
<organism evidence="9 10">
    <name type="scientific">Geosporobacter subterraneus DSM 17957</name>
    <dbReference type="NCBI Taxonomy" id="1121919"/>
    <lineage>
        <taxon>Bacteria</taxon>
        <taxon>Bacillati</taxon>
        <taxon>Bacillota</taxon>
        <taxon>Clostridia</taxon>
        <taxon>Peptostreptococcales</taxon>
        <taxon>Thermotaleaceae</taxon>
        <taxon>Geosporobacter</taxon>
    </lineage>
</organism>